<sequence>MEELRLNIPKQYDIKGDCQNGLLRNKYILIRLSKQVDFINLISKGAYYIGCKDVYSYRMRTLIYDARFQINEETTKALAWISFPNLLPTYFVKECLYSLASVVGEPVQIDRATINRTKPSCARVKVQVDLKSNLPKVVMMDIVDEGSGEVRSEKVHIRYDYIPKYCYECKMQGHDNHECRNLNKYEGESNQKKSAENSVEKKKHPDRECKIDPERPWVHLFRIGKARIMSSGKVVGNPGSWNVVKDNRFAALTEENLAEEAFNNAASSYANGPNPCIKNNIQQRGHQGLQEGQLEASTREWVRQSFETSPNNQSTKHG</sequence>
<evidence type="ECO:0000313" key="3">
    <source>
        <dbReference type="Proteomes" id="UP000826656"/>
    </source>
</evidence>
<gene>
    <name evidence="2" type="ORF">KY290_031045</name>
</gene>
<organism evidence="2 3">
    <name type="scientific">Solanum tuberosum</name>
    <name type="common">Potato</name>
    <dbReference type="NCBI Taxonomy" id="4113"/>
    <lineage>
        <taxon>Eukaryota</taxon>
        <taxon>Viridiplantae</taxon>
        <taxon>Streptophyta</taxon>
        <taxon>Embryophyta</taxon>
        <taxon>Tracheophyta</taxon>
        <taxon>Spermatophyta</taxon>
        <taxon>Magnoliopsida</taxon>
        <taxon>eudicotyledons</taxon>
        <taxon>Gunneridae</taxon>
        <taxon>Pentapetalae</taxon>
        <taxon>asterids</taxon>
        <taxon>lamiids</taxon>
        <taxon>Solanales</taxon>
        <taxon>Solanaceae</taxon>
        <taxon>Solanoideae</taxon>
        <taxon>Solaneae</taxon>
        <taxon>Solanum</taxon>
    </lineage>
</organism>
<feature type="compositionally biased region" description="Polar residues" evidence="1">
    <location>
        <begin position="305"/>
        <end position="318"/>
    </location>
</feature>
<dbReference type="EMBL" id="JAIVGD010000023">
    <property type="protein sequence ID" value="KAH0743052.1"/>
    <property type="molecule type" value="Genomic_DNA"/>
</dbReference>
<feature type="region of interest" description="Disordered" evidence="1">
    <location>
        <begin position="187"/>
        <end position="210"/>
    </location>
</feature>
<accession>A0ABQ7U821</accession>
<dbReference type="PANTHER" id="PTHR31286:SF79">
    <property type="entry name" value="N-6 ADENINE-SPECIFIC DNA METHYLASE"/>
    <property type="match status" value="1"/>
</dbReference>
<name>A0ABQ7U821_SOLTU</name>
<evidence type="ECO:0000256" key="1">
    <source>
        <dbReference type="SAM" id="MobiDB-lite"/>
    </source>
</evidence>
<dbReference type="InterPro" id="IPR040256">
    <property type="entry name" value="At4g02000-like"/>
</dbReference>
<protein>
    <recommendedName>
        <fullName evidence="4">DUF4283 domain-containing protein</fullName>
    </recommendedName>
</protein>
<evidence type="ECO:0008006" key="4">
    <source>
        <dbReference type="Google" id="ProtNLM"/>
    </source>
</evidence>
<keyword evidence="3" id="KW-1185">Reference proteome</keyword>
<proteinExistence type="predicted"/>
<feature type="region of interest" description="Disordered" evidence="1">
    <location>
        <begin position="284"/>
        <end position="318"/>
    </location>
</feature>
<dbReference type="Proteomes" id="UP000826656">
    <property type="component" value="Unassembled WGS sequence"/>
</dbReference>
<reference evidence="2 3" key="1">
    <citation type="journal article" date="2021" name="bioRxiv">
        <title>Chromosome-scale and haplotype-resolved genome assembly of a tetraploid potato cultivar.</title>
        <authorList>
            <person name="Sun H."/>
            <person name="Jiao W.-B."/>
            <person name="Krause K."/>
            <person name="Campoy J.A."/>
            <person name="Goel M."/>
            <person name="Folz-Donahue K."/>
            <person name="Kukat C."/>
            <person name="Huettel B."/>
            <person name="Schneeberger K."/>
        </authorList>
    </citation>
    <scope>NUCLEOTIDE SEQUENCE [LARGE SCALE GENOMIC DNA]</scope>
    <source>
        <strain evidence="2">SolTubOtavaFocal</strain>
        <tissue evidence="2">Leaves</tissue>
    </source>
</reference>
<comment type="caution">
    <text evidence="2">The sequence shown here is derived from an EMBL/GenBank/DDBJ whole genome shotgun (WGS) entry which is preliminary data.</text>
</comment>
<evidence type="ECO:0000313" key="2">
    <source>
        <dbReference type="EMBL" id="KAH0743052.1"/>
    </source>
</evidence>
<dbReference type="PANTHER" id="PTHR31286">
    <property type="entry name" value="GLYCINE-RICH CELL WALL STRUCTURAL PROTEIN 1.8-LIKE"/>
    <property type="match status" value="1"/>
</dbReference>